<protein>
    <submittedName>
        <fullName evidence="1">Uncharacterized protein</fullName>
    </submittedName>
</protein>
<dbReference type="EMBL" id="MU795579">
    <property type="protein sequence ID" value="KAJ3805538.1"/>
    <property type="molecule type" value="Genomic_DNA"/>
</dbReference>
<accession>A0ACC1TLP3</accession>
<keyword evidence="2" id="KW-1185">Reference proteome</keyword>
<evidence type="ECO:0000313" key="1">
    <source>
        <dbReference type="EMBL" id="KAJ3805538.1"/>
    </source>
</evidence>
<organism evidence="1 2">
    <name type="scientific">Lentinula aff. lateritia</name>
    <dbReference type="NCBI Taxonomy" id="2804960"/>
    <lineage>
        <taxon>Eukaryota</taxon>
        <taxon>Fungi</taxon>
        <taxon>Dikarya</taxon>
        <taxon>Basidiomycota</taxon>
        <taxon>Agaricomycotina</taxon>
        <taxon>Agaricomycetes</taxon>
        <taxon>Agaricomycetidae</taxon>
        <taxon>Agaricales</taxon>
        <taxon>Marasmiineae</taxon>
        <taxon>Omphalotaceae</taxon>
        <taxon>Lentinula</taxon>
    </lineage>
</organism>
<sequence length="381" mass="42603">MFFRTTFPSLLALCNIGFTIIVGAAPLPVRLSTPSSLTSLPPPSPPPPPPPPPPPSSNDSLPLTFMMPKWVTAPYPQSLKNEDRDVFSTTLQGITLAKKHSSMGNNNAGVYSVASFDSSFARLFPPSIAAQNIDSSRLLVKVLKQIDDDMVAEVKALTIVGQFVASGLLRLPIAKSNDVGRIKRGIKTREVRGVSDTYPNDDDLFELKPVIVMLQMPGKPLTHIPEFMSEKNMETKRQMMGDTLKLMCDRVGKLALEHRFVHRDNIIGNILVINKGTEVVDVNIIDWGGKYLSSINDDVTWGDLMGWCHNRWAVYVWEDRLAAESTLFFICFLFHMEFILMSIRILLRTIRLHPLGSRNRSIFPGNDRAPFSAQSRRNIDQ</sequence>
<reference evidence="1" key="1">
    <citation type="submission" date="2022-09" db="EMBL/GenBank/DDBJ databases">
        <title>A Global Phylogenomic Analysis of the Shiitake Genus Lentinula.</title>
        <authorList>
            <consortium name="DOE Joint Genome Institute"/>
            <person name="Sierra-Patev S."/>
            <person name="Min B."/>
            <person name="Naranjo-Ortiz M."/>
            <person name="Looney B."/>
            <person name="Konkel Z."/>
            <person name="Slot J.C."/>
            <person name="Sakamoto Y."/>
            <person name="Steenwyk J.L."/>
            <person name="Rokas A."/>
            <person name="Carro J."/>
            <person name="Camarero S."/>
            <person name="Ferreira P."/>
            <person name="Molpeceres G."/>
            <person name="Ruiz-Duenas F.J."/>
            <person name="Serrano A."/>
            <person name="Henrissat B."/>
            <person name="Drula E."/>
            <person name="Hughes K.W."/>
            <person name="Mata J.L."/>
            <person name="Ishikawa N.K."/>
            <person name="Vargas-Isla R."/>
            <person name="Ushijima S."/>
            <person name="Smith C.A."/>
            <person name="Ahrendt S."/>
            <person name="Andreopoulos W."/>
            <person name="He G."/>
            <person name="Labutti K."/>
            <person name="Lipzen A."/>
            <person name="Ng V."/>
            <person name="Riley R."/>
            <person name="Sandor L."/>
            <person name="Barry K."/>
            <person name="Martinez A.T."/>
            <person name="Xiao Y."/>
            <person name="Gibbons J.G."/>
            <person name="Terashima K."/>
            <person name="Grigoriev I.V."/>
            <person name="Hibbett D.S."/>
        </authorList>
    </citation>
    <scope>NUCLEOTIDE SEQUENCE</scope>
    <source>
        <strain evidence="1">TMI1499</strain>
    </source>
</reference>
<evidence type="ECO:0000313" key="2">
    <source>
        <dbReference type="Proteomes" id="UP001163835"/>
    </source>
</evidence>
<gene>
    <name evidence="1" type="ORF">F5876DRAFT_69711</name>
</gene>
<dbReference type="Proteomes" id="UP001163835">
    <property type="component" value="Unassembled WGS sequence"/>
</dbReference>
<proteinExistence type="predicted"/>
<comment type="caution">
    <text evidence="1">The sequence shown here is derived from an EMBL/GenBank/DDBJ whole genome shotgun (WGS) entry which is preliminary data.</text>
</comment>
<name>A0ACC1TLP3_9AGAR</name>